<dbReference type="STRING" id="1465490.SAMN05444277_103190"/>
<dbReference type="EMBL" id="FOXQ01000003">
    <property type="protein sequence ID" value="SFP92704.1"/>
    <property type="molecule type" value="Genomic_DNA"/>
</dbReference>
<evidence type="ECO:0000313" key="2">
    <source>
        <dbReference type="EMBL" id="SFP92704.1"/>
    </source>
</evidence>
<evidence type="ECO:0000259" key="1">
    <source>
        <dbReference type="Pfam" id="PF13271"/>
    </source>
</evidence>
<keyword evidence="3" id="KW-1185">Reference proteome</keyword>
<proteinExistence type="predicted"/>
<dbReference type="Proteomes" id="UP000199031">
    <property type="component" value="Unassembled WGS sequence"/>
</dbReference>
<protein>
    <recommendedName>
        <fullName evidence="1">DUF4062 domain-containing protein</fullName>
    </recommendedName>
</protein>
<dbReference type="Pfam" id="PF13271">
    <property type="entry name" value="DUF4062"/>
    <property type="match status" value="1"/>
</dbReference>
<evidence type="ECO:0000313" key="3">
    <source>
        <dbReference type="Proteomes" id="UP000199031"/>
    </source>
</evidence>
<dbReference type="RefSeq" id="WP_090656809.1">
    <property type="nucleotide sequence ID" value="NZ_FOXQ01000003.1"/>
</dbReference>
<dbReference type="InterPro" id="IPR025139">
    <property type="entry name" value="DUF4062"/>
</dbReference>
<organism evidence="2 3">
    <name type="scientific">Parafilimonas terrae</name>
    <dbReference type="NCBI Taxonomy" id="1465490"/>
    <lineage>
        <taxon>Bacteria</taxon>
        <taxon>Pseudomonadati</taxon>
        <taxon>Bacteroidota</taxon>
        <taxon>Chitinophagia</taxon>
        <taxon>Chitinophagales</taxon>
        <taxon>Chitinophagaceae</taxon>
        <taxon>Parafilimonas</taxon>
    </lineage>
</organism>
<reference evidence="2 3" key="1">
    <citation type="submission" date="2016-10" db="EMBL/GenBank/DDBJ databases">
        <authorList>
            <person name="de Groot N.N."/>
        </authorList>
    </citation>
    <scope>NUCLEOTIDE SEQUENCE [LARGE SCALE GENOMIC DNA]</scope>
    <source>
        <strain evidence="2 3">DSM 28286</strain>
    </source>
</reference>
<gene>
    <name evidence="2" type="ORF">SAMN05444277_103190</name>
</gene>
<sequence>MEKKYQIFISSTYTDLTVERTKVFQILMELDCIPAGMELFPAIDNEQFEFIKRIIDDCDYYLLIIGGRYGTLSQDGISFTEKEYDYAISKGKRVLAFIHANPDIIPINKSEILPEVREKLVKFKEKVETGRLVRFWNTADELASQIATNLPKTIKTYPTPGWVRGDTVSNADLMQEVLKLREEKEYLLSKVNMQDEKEFELSKEAKRLLVDVSKTIQGRISISESTGQIILYNRTYVTPQNAKERAIWVEAIKQLNKAGLIEELSISQVARRRYIITLKGLQEAENILVIENQK</sequence>
<dbReference type="OrthoDB" id="9810187at2"/>
<dbReference type="AlphaFoldDB" id="A0A1I5UBT4"/>
<feature type="domain" description="DUF4062" evidence="1">
    <location>
        <begin position="6"/>
        <end position="87"/>
    </location>
</feature>
<accession>A0A1I5UBT4</accession>
<name>A0A1I5UBT4_9BACT</name>